<sequence length="270" mass="30268">MSQLIKRLRTERIQLNKTPLSGSNSILRIRLALTRETGLPGVHPESTESKAVSVGLQLYGYLQEVNVGALGNWDQSSDGIRRATWNVRLVAGPLKDAFNQQADALWDMEQFILASVEGHGLEVEDVEQGRESLRGISPAKVRDGKPVQNLAKSGPAGKYHADWRVPEVIQLGRRMPNGTIESSRPENFRPGDFVQVFVQFDVERRLIPRPATMIVRLRLNQLILLVPAQETGDGQVVPRLYLPRQKKKVRVDRNDDVTPVQEAPGLLQMF</sequence>
<evidence type="ECO:0000313" key="2">
    <source>
        <dbReference type="Proteomes" id="UP000814128"/>
    </source>
</evidence>
<reference evidence="1" key="2">
    <citation type="journal article" date="2022" name="New Phytol.">
        <title>Evolutionary transition to the ectomycorrhizal habit in the genomes of a hyperdiverse lineage of mushroom-forming fungi.</title>
        <authorList>
            <person name="Looney B."/>
            <person name="Miyauchi S."/>
            <person name="Morin E."/>
            <person name="Drula E."/>
            <person name="Courty P.E."/>
            <person name="Kohler A."/>
            <person name="Kuo A."/>
            <person name="LaButti K."/>
            <person name="Pangilinan J."/>
            <person name="Lipzen A."/>
            <person name="Riley R."/>
            <person name="Andreopoulos W."/>
            <person name="He G."/>
            <person name="Johnson J."/>
            <person name="Nolan M."/>
            <person name="Tritt A."/>
            <person name="Barry K.W."/>
            <person name="Grigoriev I.V."/>
            <person name="Nagy L.G."/>
            <person name="Hibbett D."/>
            <person name="Henrissat B."/>
            <person name="Matheny P.B."/>
            <person name="Labbe J."/>
            <person name="Martin F.M."/>
        </authorList>
    </citation>
    <scope>NUCLEOTIDE SEQUENCE</scope>
    <source>
        <strain evidence="1">EC-137</strain>
    </source>
</reference>
<dbReference type="EMBL" id="MU273650">
    <property type="protein sequence ID" value="KAI0029896.1"/>
    <property type="molecule type" value="Genomic_DNA"/>
</dbReference>
<organism evidence="1 2">
    <name type="scientific">Vararia minispora EC-137</name>
    <dbReference type="NCBI Taxonomy" id="1314806"/>
    <lineage>
        <taxon>Eukaryota</taxon>
        <taxon>Fungi</taxon>
        <taxon>Dikarya</taxon>
        <taxon>Basidiomycota</taxon>
        <taxon>Agaricomycotina</taxon>
        <taxon>Agaricomycetes</taxon>
        <taxon>Russulales</taxon>
        <taxon>Lachnocladiaceae</taxon>
        <taxon>Vararia</taxon>
    </lineage>
</organism>
<gene>
    <name evidence="1" type="ORF">K488DRAFT_72609</name>
</gene>
<dbReference type="Proteomes" id="UP000814128">
    <property type="component" value="Unassembled WGS sequence"/>
</dbReference>
<protein>
    <submittedName>
        <fullName evidence="1">Uncharacterized protein</fullName>
    </submittedName>
</protein>
<comment type="caution">
    <text evidence="1">The sequence shown here is derived from an EMBL/GenBank/DDBJ whole genome shotgun (WGS) entry which is preliminary data.</text>
</comment>
<accession>A0ACB8QE69</accession>
<evidence type="ECO:0000313" key="1">
    <source>
        <dbReference type="EMBL" id="KAI0029896.1"/>
    </source>
</evidence>
<proteinExistence type="predicted"/>
<keyword evidence="2" id="KW-1185">Reference proteome</keyword>
<name>A0ACB8QE69_9AGAM</name>
<reference evidence="1" key="1">
    <citation type="submission" date="2021-02" db="EMBL/GenBank/DDBJ databases">
        <authorList>
            <consortium name="DOE Joint Genome Institute"/>
            <person name="Ahrendt S."/>
            <person name="Looney B.P."/>
            <person name="Miyauchi S."/>
            <person name="Morin E."/>
            <person name="Drula E."/>
            <person name="Courty P.E."/>
            <person name="Chicoki N."/>
            <person name="Fauchery L."/>
            <person name="Kohler A."/>
            <person name="Kuo A."/>
            <person name="Labutti K."/>
            <person name="Pangilinan J."/>
            <person name="Lipzen A."/>
            <person name="Riley R."/>
            <person name="Andreopoulos W."/>
            <person name="He G."/>
            <person name="Johnson J."/>
            <person name="Barry K.W."/>
            <person name="Grigoriev I.V."/>
            <person name="Nagy L."/>
            <person name="Hibbett D."/>
            <person name="Henrissat B."/>
            <person name="Matheny P.B."/>
            <person name="Labbe J."/>
            <person name="Martin F."/>
        </authorList>
    </citation>
    <scope>NUCLEOTIDE SEQUENCE</scope>
    <source>
        <strain evidence="1">EC-137</strain>
    </source>
</reference>